<feature type="transmembrane region" description="Helical" evidence="1">
    <location>
        <begin position="84"/>
        <end position="102"/>
    </location>
</feature>
<dbReference type="PANTHER" id="PTHR35889">
    <property type="entry name" value="CYCLOINULO-OLIGOSACCHARIDE FRUCTANOTRANSFERASE-RELATED"/>
    <property type="match status" value="1"/>
</dbReference>
<keyword evidence="1" id="KW-0812">Transmembrane</keyword>
<feature type="domain" description="DUF2231" evidence="3">
    <location>
        <begin position="16"/>
        <end position="134"/>
    </location>
</feature>
<dbReference type="PANTHER" id="PTHR35889:SF3">
    <property type="entry name" value="F-BOX DOMAIN-CONTAINING PROTEIN"/>
    <property type="match status" value="1"/>
</dbReference>
<dbReference type="SUPFAM" id="SSF52047">
    <property type="entry name" value="RNI-like"/>
    <property type="match status" value="1"/>
</dbReference>
<feature type="domain" description="Cytochrome C Planctomycete-type" evidence="2">
    <location>
        <begin position="179"/>
        <end position="238"/>
    </location>
</feature>
<name>A0ABS3YF61_9BACT</name>
<evidence type="ECO:0000313" key="5">
    <source>
        <dbReference type="Proteomes" id="UP000679126"/>
    </source>
</evidence>
<keyword evidence="5" id="KW-1185">Reference proteome</keyword>
<feature type="transmembrane region" description="Helical" evidence="1">
    <location>
        <begin position="12"/>
        <end position="34"/>
    </location>
</feature>
<dbReference type="RefSeq" id="WP_209146281.1">
    <property type="nucleotide sequence ID" value="NZ_JAGHKP010000002.1"/>
</dbReference>
<protein>
    <recommendedName>
        <fullName evidence="6">Cytochrome c domain-containing protein</fullName>
    </recommendedName>
</protein>
<dbReference type="Pfam" id="PF07635">
    <property type="entry name" value="PSCyt1"/>
    <property type="match status" value="1"/>
</dbReference>
<feature type="transmembrane region" description="Helical" evidence="1">
    <location>
        <begin position="111"/>
        <end position="131"/>
    </location>
</feature>
<dbReference type="InterPro" id="IPR019251">
    <property type="entry name" value="DUF2231_TM"/>
</dbReference>
<feature type="transmembrane region" description="Helical" evidence="1">
    <location>
        <begin position="46"/>
        <end position="72"/>
    </location>
</feature>
<dbReference type="EMBL" id="JAGHKP010000002">
    <property type="protein sequence ID" value="MBO9153315.1"/>
    <property type="molecule type" value="Genomic_DNA"/>
</dbReference>
<reference evidence="5" key="1">
    <citation type="submission" date="2021-03" db="EMBL/GenBank/DDBJ databases">
        <title>Assistant Professor.</title>
        <authorList>
            <person name="Huq M.A."/>
        </authorList>
    </citation>
    <scope>NUCLEOTIDE SEQUENCE [LARGE SCALE GENOMIC DNA]</scope>
    <source>
        <strain evidence="5">MAH-28</strain>
    </source>
</reference>
<dbReference type="InterPro" id="IPR032675">
    <property type="entry name" value="LRR_dom_sf"/>
</dbReference>
<evidence type="ECO:0000259" key="3">
    <source>
        <dbReference type="Pfam" id="PF09990"/>
    </source>
</evidence>
<accession>A0ABS3YF61</accession>
<dbReference type="InterPro" id="IPR011429">
    <property type="entry name" value="Cyt_c_Planctomycete-type"/>
</dbReference>
<keyword evidence="1" id="KW-1133">Transmembrane helix</keyword>
<evidence type="ECO:0000259" key="2">
    <source>
        <dbReference type="Pfam" id="PF07635"/>
    </source>
</evidence>
<sequence>MMTLLQGNWSLFIGRFHPLLVHLPIGMLIVAFILEVMSKNRRLAVLSAAVLPVLVFGALSAVAACIAGWLLSTSGGYDEDALDLHMWMGIGVAAISVLLCVFRRYALFRNAWLPVSFVMIVLLSAAGHFGGNLTHGEDYLTAALPFGKNRSAEATPAIANLPEAKVYDQLVMPILEEKCYSCHNEAKLKGGLRLDGMDNIKKGGENGPVIKDSVPEASELYKRLVLSESDDKRMPPKGKPQLTPQQLEILYWWIEQGASPTATVKELHRTARMQLVLDGMKPSGGSDANPFVPQEEVSEASGQDVAALEKIGVKVMPVANENGFVMINAVNAPGFGNKEAELLLPLKKQIVWLKLSNTQTGDSALKLISQLPELTRLHLENTPVTDAGLTHLAGCKQLKYLNLVGTKVTDKGILLLQKNAALKELFLYKTAVTPAALGQLRKAMPEMKIDTGGYVMPVLVTDTLVYRKQRT</sequence>
<evidence type="ECO:0000256" key="1">
    <source>
        <dbReference type="SAM" id="Phobius"/>
    </source>
</evidence>
<organism evidence="4 5">
    <name type="scientific">Chitinophaga chungangae</name>
    <dbReference type="NCBI Taxonomy" id="2821488"/>
    <lineage>
        <taxon>Bacteria</taxon>
        <taxon>Pseudomonadati</taxon>
        <taxon>Bacteroidota</taxon>
        <taxon>Chitinophagia</taxon>
        <taxon>Chitinophagales</taxon>
        <taxon>Chitinophagaceae</taxon>
        <taxon>Chitinophaga</taxon>
    </lineage>
</organism>
<comment type="caution">
    <text evidence="4">The sequence shown here is derived from an EMBL/GenBank/DDBJ whole genome shotgun (WGS) entry which is preliminary data.</text>
</comment>
<gene>
    <name evidence="4" type="ORF">J7I43_13895</name>
</gene>
<dbReference type="Gene3D" id="3.80.10.10">
    <property type="entry name" value="Ribonuclease Inhibitor"/>
    <property type="match status" value="1"/>
</dbReference>
<keyword evidence="1" id="KW-0472">Membrane</keyword>
<dbReference type="Pfam" id="PF09990">
    <property type="entry name" value="DUF2231"/>
    <property type="match status" value="1"/>
</dbReference>
<evidence type="ECO:0000313" key="4">
    <source>
        <dbReference type="EMBL" id="MBO9153315.1"/>
    </source>
</evidence>
<proteinExistence type="predicted"/>
<dbReference type="Proteomes" id="UP000679126">
    <property type="component" value="Unassembled WGS sequence"/>
</dbReference>
<evidence type="ECO:0008006" key="6">
    <source>
        <dbReference type="Google" id="ProtNLM"/>
    </source>
</evidence>